<dbReference type="Gene3D" id="1.20.1560.10">
    <property type="entry name" value="ABC transporter type 1, transmembrane domain"/>
    <property type="match status" value="1"/>
</dbReference>
<feature type="transmembrane region" description="Helical" evidence="7">
    <location>
        <begin position="246"/>
        <end position="269"/>
    </location>
</feature>
<dbReference type="PROSITE" id="PS50929">
    <property type="entry name" value="ABC_TM1F"/>
    <property type="match status" value="1"/>
</dbReference>
<accession>A0ABT5VB16</accession>
<evidence type="ECO:0000259" key="8">
    <source>
        <dbReference type="PROSITE" id="PS50893"/>
    </source>
</evidence>
<keyword evidence="3" id="KW-0547">Nucleotide-binding</keyword>
<keyword evidence="11" id="KW-1185">Reference proteome</keyword>
<dbReference type="CDD" id="cd18551">
    <property type="entry name" value="ABC_6TM_LmrA_like"/>
    <property type="match status" value="1"/>
</dbReference>
<dbReference type="GO" id="GO:0005524">
    <property type="term" value="F:ATP binding"/>
    <property type="evidence" value="ECO:0007669"/>
    <property type="project" value="UniProtKB-KW"/>
</dbReference>
<dbReference type="SUPFAM" id="SSF52540">
    <property type="entry name" value="P-loop containing nucleoside triphosphate hydrolases"/>
    <property type="match status" value="1"/>
</dbReference>
<dbReference type="InterPro" id="IPR017871">
    <property type="entry name" value="ABC_transporter-like_CS"/>
</dbReference>
<gene>
    <name evidence="10" type="ORF">N7Z68_04540</name>
</gene>
<sequence length="579" mass="63909">MKKRESKLEFASFYNLLKKSNPPILLLTFAIIISLIETAASLIVPLFTRDFVDQFSAGNLEGKMIGLLVGAFFLQAIAGGVSYYLLAYSGQTIVANLRRRLWNHMLHLPIPYYDNHRTGETISRITNDTNVVMTLITRHVVTAISGFISIIGAVIILLLLDWRMTLVMLSAVPIMLLVIIPIGNKMYRIAKGTQKEMANFTNVLSEVLADIRLIKAYRAEEGEEKKGEERIKGLFQFGIKEAKIQAVLSPLIMLALMGMLVVIIGYGGVRVANGALSAGDLVAFILYLFLIIIPVSQFASFFAELQKAMGATERIQGILQHDGEDLAIGQELDAGEKAITFDVVHFSYENKEDVLKGVSLTISPGKITAIVGPSGSGKTTIFSMIERFYKPSKGTISFADENIEAISLSDWRRQLAYVSQESPLMPGTIKENLMLGIKHDVSEEELFHALELANSKEFIMDLPEGVNTEVGERGIKLSGGQRQRIAIARALLRKAPILMLDEATSSLDSNSEFEVQKALKYAMNGRTTIVIAHRLSTVVKADQIVFLEHGKVTGTGTHAELMGSHPLYKKLVEQQFISN</sequence>
<proteinExistence type="predicted"/>
<keyword evidence="2 7" id="KW-0812">Transmembrane</keyword>
<dbReference type="InterPro" id="IPR011527">
    <property type="entry name" value="ABC1_TM_dom"/>
</dbReference>
<dbReference type="InterPro" id="IPR003593">
    <property type="entry name" value="AAA+_ATPase"/>
</dbReference>
<feature type="transmembrane region" description="Helical" evidence="7">
    <location>
        <begin position="24"/>
        <end position="44"/>
    </location>
</feature>
<dbReference type="SUPFAM" id="SSF90123">
    <property type="entry name" value="ABC transporter transmembrane region"/>
    <property type="match status" value="1"/>
</dbReference>
<dbReference type="PROSITE" id="PS50893">
    <property type="entry name" value="ABC_TRANSPORTER_2"/>
    <property type="match status" value="1"/>
</dbReference>
<comment type="subcellular location">
    <subcellularLocation>
        <location evidence="1">Cell membrane</location>
        <topology evidence="1">Multi-pass membrane protein</topology>
    </subcellularLocation>
</comment>
<name>A0ABT5VB16_9BACI</name>
<evidence type="ECO:0000256" key="5">
    <source>
        <dbReference type="ARBA" id="ARBA00022989"/>
    </source>
</evidence>
<comment type="caution">
    <text evidence="10">The sequence shown here is derived from an EMBL/GenBank/DDBJ whole genome shotgun (WGS) entry which is preliminary data.</text>
</comment>
<dbReference type="PANTHER" id="PTHR43394:SF1">
    <property type="entry name" value="ATP-BINDING CASSETTE SUB-FAMILY B MEMBER 10, MITOCHONDRIAL"/>
    <property type="match status" value="1"/>
</dbReference>
<feature type="domain" description="ABC transmembrane type-1" evidence="9">
    <location>
        <begin position="29"/>
        <end position="307"/>
    </location>
</feature>
<dbReference type="InterPro" id="IPR039421">
    <property type="entry name" value="Type_1_exporter"/>
</dbReference>
<reference evidence="10" key="1">
    <citation type="submission" date="2024-05" db="EMBL/GenBank/DDBJ databases">
        <title>Alkalihalobacillus sp. strain MEB203 novel alkaliphilic bacterium from Lonar Lake, India.</title>
        <authorList>
            <person name="Joshi A."/>
            <person name="Thite S."/>
            <person name="Mengade P."/>
        </authorList>
    </citation>
    <scope>NUCLEOTIDE SEQUENCE</scope>
    <source>
        <strain evidence="10">MEB 203</strain>
    </source>
</reference>
<dbReference type="Gene3D" id="3.40.50.300">
    <property type="entry name" value="P-loop containing nucleotide triphosphate hydrolases"/>
    <property type="match status" value="1"/>
</dbReference>
<evidence type="ECO:0000256" key="6">
    <source>
        <dbReference type="ARBA" id="ARBA00023136"/>
    </source>
</evidence>
<organism evidence="10 11">
    <name type="scientific">Alkalihalobacterium chitinilyticum</name>
    <dbReference type="NCBI Taxonomy" id="2980103"/>
    <lineage>
        <taxon>Bacteria</taxon>
        <taxon>Bacillati</taxon>
        <taxon>Bacillota</taxon>
        <taxon>Bacilli</taxon>
        <taxon>Bacillales</taxon>
        <taxon>Bacillaceae</taxon>
        <taxon>Alkalihalobacterium</taxon>
    </lineage>
</organism>
<keyword evidence="6 7" id="KW-0472">Membrane</keyword>
<protein>
    <submittedName>
        <fullName evidence="10">ABC transporter ATP-binding protein/permease</fullName>
    </submittedName>
</protein>
<evidence type="ECO:0000256" key="7">
    <source>
        <dbReference type="SAM" id="Phobius"/>
    </source>
</evidence>
<dbReference type="InterPro" id="IPR036640">
    <property type="entry name" value="ABC1_TM_sf"/>
</dbReference>
<dbReference type="PANTHER" id="PTHR43394">
    <property type="entry name" value="ATP-DEPENDENT PERMEASE MDL1, MITOCHONDRIAL"/>
    <property type="match status" value="1"/>
</dbReference>
<keyword evidence="4 10" id="KW-0067">ATP-binding</keyword>
<evidence type="ECO:0000256" key="3">
    <source>
        <dbReference type="ARBA" id="ARBA00022741"/>
    </source>
</evidence>
<evidence type="ECO:0000256" key="1">
    <source>
        <dbReference type="ARBA" id="ARBA00004651"/>
    </source>
</evidence>
<keyword evidence="5 7" id="KW-1133">Transmembrane helix</keyword>
<feature type="transmembrane region" description="Helical" evidence="7">
    <location>
        <begin position="166"/>
        <end position="187"/>
    </location>
</feature>
<dbReference type="Pfam" id="PF00664">
    <property type="entry name" value="ABC_membrane"/>
    <property type="match status" value="1"/>
</dbReference>
<evidence type="ECO:0000256" key="2">
    <source>
        <dbReference type="ARBA" id="ARBA00022692"/>
    </source>
</evidence>
<dbReference type="Proteomes" id="UP001148125">
    <property type="component" value="Unassembled WGS sequence"/>
</dbReference>
<dbReference type="Pfam" id="PF00005">
    <property type="entry name" value="ABC_tran"/>
    <property type="match status" value="1"/>
</dbReference>
<dbReference type="RefSeq" id="WP_275117272.1">
    <property type="nucleotide sequence ID" value="NZ_JAOTPO010000002.1"/>
</dbReference>
<evidence type="ECO:0000259" key="9">
    <source>
        <dbReference type="PROSITE" id="PS50929"/>
    </source>
</evidence>
<feature type="transmembrane region" description="Helical" evidence="7">
    <location>
        <begin position="281"/>
        <end position="303"/>
    </location>
</feature>
<evidence type="ECO:0000256" key="4">
    <source>
        <dbReference type="ARBA" id="ARBA00022840"/>
    </source>
</evidence>
<feature type="transmembrane region" description="Helical" evidence="7">
    <location>
        <begin position="64"/>
        <end position="86"/>
    </location>
</feature>
<feature type="domain" description="ABC transporter" evidence="8">
    <location>
        <begin position="339"/>
        <end position="574"/>
    </location>
</feature>
<feature type="transmembrane region" description="Helical" evidence="7">
    <location>
        <begin position="140"/>
        <end position="160"/>
    </location>
</feature>
<dbReference type="EMBL" id="JAOTPO010000002">
    <property type="protein sequence ID" value="MDE5412644.1"/>
    <property type="molecule type" value="Genomic_DNA"/>
</dbReference>
<dbReference type="PROSITE" id="PS00211">
    <property type="entry name" value="ABC_TRANSPORTER_1"/>
    <property type="match status" value="1"/>
</dbReference>
<evidence type="ECO:0000313" key="10">
    <source>
        <dbReference type="EMBL" id="MDE5412644.1"/>
    </source>
</evidence>
<dbReference type="SMART" id="SM00382">
    <property type="entry name" value="AAA"/>
    <property type="match status" value="1"/>
</dbReference>
<dbReference type="InterPro" id="IPR003439">
    <property type="entry name" value="ABC_transporter-like_ATP-bd"/>
</dbReference>
<evidence type="ECO:0000313" key="11">
    <source>
        <dbReference type="Proteomes" id="UP001148125"/>
    </source>
</evidence>
<dbReference type="InterPro" id="IPR027417">
    <property type="entry name" value="P-loop_NTPase"/>
</dbReference>